<evidence type="ECO:0000313" key="3">
    <source>
        <dbReference type="Proteomes" id="UP000797356"/>
    </source>
</evidence>
<dbReference type="Pfam" id="PF14299">
    <property type="entry name" value="PP2"/>
    <property type="match status" value="2"/>
</dbReference>
<dbReference type="Pfam" id="PF12937">
    <property type="entry name" value="F-box-like"/>
    <property type="match status" value="1"/>
</dbReference>
<dbReference type="OrthoDB" id="1927826at2759"/>
<dbReference type="InterPro" id="IPR036047">
    <property type="entry name" value="F-box-like_dom_sf"/>
</dbReference>
<keyword evidence="3" id="KW-1185">Reference proteome</keyword>
<name>A0A8K0N7U9_COCNU</name>
<dbReference type="EMBL" id="CM017880">
    <property type="protein sequence ID" value="KAG1361503.1"/>
    <property type="molecule type" value="Genomic_DNA"/>
</dbReference>
<proteinExistence type="predicted"/>
<accession>A0A8K0N7U9</accession>
<feature type="domain" description="F-box" evidence="1">
    <location>
        <begin position="9"/>
        <end position="51"/>
    </location>
</feature>
<comment type="caution">
    <text evidence="2">The sequence shown here is derived from an EMBL/GenBank/DDBJ whole genome shotgun (WGS) entry which is preliminary data.</text>
</comment>
<sequence length="336" mass="38099">MDTGSGDVCTLPEDCISRVISLTSPVDSCRSAVVCTTFHSAAMSDTVWERFLPPDYRSILSRAVHPVEYSSKKELFFRLCEPILIKDGNMSFSLVKSSGVKCYMLSARQLFIVWGDTPHYWCWHPLPDSRLSCSSLVVLRVNELFFFTVKTVQIIFYCYGLYHGIPNKNVTISSKRFSEVAELVRVCWLEIQGKIESSVLTPKTTYAAYLIFKVDQHSRGLGSPNQETTVKLGAQVSTHTVNVQPIVAERQSHRHRRNFLNLIWDAILEGHTDTEENKIAARAPQARADGWMEMEMGEFYNDEGEDGEVEMSFMEVEGGHWKSGLIIQGIEIRPKK</sequence>
<dbReference type="PANTHER" id="PTHR32278:SF111">
    <property type="entry name" value="F-BOX PROTEIN PP2-B12-RELATED"/>
    <property type="match status" value="1"/>
</dbReference>
<dbReference type="SUPFAM" id="SSF81383">
    <property type="entry name" value="F-box domain"/>
    <property type="match status" value="1"/>
</dbReference>
<dbReference type="PANTHER" id="PTHR32278">
    <property type="entry name" value="F-BOX DOMAIN-CONTAINING PROTEIN"/>
    <property type="match status" value="1"/>
</dbReference>
<dbReference type="InterPro" id="IPR025886">
    <property type="entry name" value="PP2-like"/>
</dbReference>
<dbReference type="InterPro" id="IPR001810">
    <property type="entry name" value="F-box_dom"/>
</dbReference>
<gene>
    <name evidence="2" type="ORF">COCNU_09G009660</name>
</gene>
<reference evidence="2" key="1">
    <citation type="journal article" date="2017" name="Gigascience">
        <title>The genome draft of coconut (Cocos nucifera).</title>
        <authorList>
            <person name="Xiao Y."/>
            <person name="Xu P."/>
            <person name="Fan H."/>
            <person name="Baudouin L."/>
            <person name="Xia W."/>
            <person name="Bocs S."/>
            <person name="Xu J."/>
            <person name="Li Q."/>
            <person name="Guo A."/>
            <person name="Zhou L."/>
            <person name="Li J."/>
            <person name="Wu Y."/>
            <person name="Ma Z."/>
            <person name="Armero A."/>
            <person name="Issali A.E."/>
            <person name="Liu N."/>
            <person name="Peng M."/>
            <person name="Yang Y."/>
        </authorList>
    </citation>
    <scope>NUCLEOTIDE SEQUENCE</scope>
    <source>
        <tissue evidence="2">Spear leaf of Hainan Tall coconut</tissue>
    </source>
</reference>
<dbReference type="Gene3D" id="1.20.1280.50">
    <property type="match status" value="1"/>
</dbReference>
<evidence type="ECO:0000313" key="2">
    <source>
        <dbReference type="EMBL" id="KAG1361503.1"/>
    </source>
</evidence>
<organism evidence="2 3">
    <name type="scientific">Cocos nucifera</name>
    <name type="common">Coconut palm</name>
    <dbReference type="NCBI Taxonomy" id="13894"/>
    <lineage>
        <taxon>Eukaryota</taxon>
        <taxon>Viridiplantae</taxon>
        <taxon>Streptophyta</taxon>
        <taxon>Embryophyta</taxon>
        <taxon>Tracheophyta</taxon>
        <taxon>Spermatophyta</taxon>
        <taxon>Magnoliopsida</taxon>
        <taxon>Liliopsida</taxon>
        <taxon>Arecaceae</taxon>
        <taxon>Arecoideae</taxon>
        <taxon>Cocoseae</taxon>
        <taxon>Attaleinae</taxon>
        <taxon>Cocos</taxon>
    </lineage>
</organism>
<dbReference type="CDD" id="cd22162">
    <property type="entry name" value="F-box_AtSKIP3-like"/>
    <property type="match status" value="1"/>
</dbReference>
<dbReference type="AlphaFoldDB" id="A0A8K0N7U9"/>
<reference evidence="2" key="2">
    <citation type="submission" date="2019-07" db="EMBL/GenBank/DDBJ databases">
        <authorList>
            <person name="Yang Y."/>
            <person name="Bocs S."/>
            <person name="Baudouin L."/>
        </authorList>
    </citation>
    <scope>NUCLEOTIDE SEQUENCE</scope>
    <source>
        <tissue evidence="2">Spear leaf of Hainan Tall coconut</tissue>
    </source>
</reference>
<evidence type="ECO:0000259" key="1">
    <source>
        <dbReference type="Pfam" id="PF12937"/>
    </source>
</evidence>
<dbReference type="Proteomes" id="UP000797356">
    <property type="component" value="Chromosome 9"/>
</dbReference>
<protein>
    <submittedName>
        <fullName evidence="2">F-box protein</fullName>
    </submittedName>
</protein>